<evidence type="ECO:0000313" key="3">
    <source>
        <dbReference type="Proteomes" id="UP001066276"/>
    </source>
</evidence>
<dbReference type="Proteomes" id="UP001066276">
    <property type="component" value="Chromosome 3_2"/>
</dbReference>
<comment type="caution">
    <text evidence="2">The sequence shown here is derived from an EMBL/GenBank/DDBJ whole genome shotgun (WGS) entry which is preliminary data.</text>
</comment>
<organism evidence="2 3">
    <name type="scientific">Pleurodeles waltl</name>
    <name type="common">Iberian ribbed newt</name>
    <dbReference type="NCBI Taxonomy" id="8319"/>
    <lineage>
        <taxon>Eukaryota</taxon>
        <taxon>Metazoa</taxon>
        <taxon>Chordata</taxon>
        <taxon>Craniata</taxon>
        <taxon>Vertebrata</taxon>
        <taxon>Euteleostomi</taxon>
        <taxon>Amphibia</taxon>
        <taxon>Batrachia</taxon>
        <taxon>Caudata</taxon>
        <taxon>Salamandroidea</taxon>
        <taxon>Salamandridae</taxon>
        <taxon>Pleurodelinae</taxon>
        <taxon>Pleurodeles</taxon>
    </lineage>
</organism>
<dbReference type="GO" id="GO:0043123">
    <property type="term" value="P:positive regulation of canonical NF-kappaB signal transduction"/>
    <property type="evidence" value="ECO:0007669"/>
    <property type="project" value="UniProtKB-ARBA"/>
</dbReference>
<dbReference type="Gene3D" id="1.10.533.10">
    <property type="entry name" value="Death Domain, Fas"/>
    <property type="match status" value="1"/>
</dbReference>
<dbReference type="EMBL" id="JANPWB010000006">
    <property type="protein sequence ID" value="KAJ1174884.1"/>
    <property type="molecule type" value="Genomic_DNA"/>
</dbReference>
<protein>
    <recommendedName>
        <fullName evidence="1">CARD domain-containing protein</fullName>
    </recommendedName>
</protein>
<gene>
    <name evidence="2" type="ORF">NDU88_000175</name>
</gene>
<dbReference type="PROSITE" id="PS50209">
    <property type="entry name" value="CARD"/>
    <property type="match status" value="1"/>
</dbReference>
<sequence length="267" mass="30013">MLSTGAEQEPFSIQIATECTACQHFGVLTWALLAEKEPYQGKSCFEIMFQVPKGLRPDMEELDSLDDMQMLPYAKVLMTRCWEMAEAARPTFKECTAETKKVWDVYEDKIDSAVQCVQEQLKNNAKGEVVSSSRTCDSEILPSSDTDLIGPSYFRTRPVTVKSLTTTSLSQPCRVNTGFPGTGSKVQFLKKYRPEIINAISVVQPVVDQLKQENIISKEEHQTILSKDTVSDQSRVMLDLIHKKGEPTAERFCELLIAAEPDLLKHL</sequence>
<dbReference type="GO" id="GO:0004672">
    <property type="term" value="F:protein kinase activity"/>
    <property type="evidence" value="ECO:0007669"/>
    <property type="project" value="InterPro"/>
</dbReference>
<name>A0AAV7TEW5_PLEWA</name>
<evidence type="ECO:0000313" key="2">
    <source>
        <dbReference type="EMBL" id="KAJ1174884.1"/>
    </source>
</evidence>
<dbReference type="SUPFAM" id="SSF47986">
    <property type="entry name" value="DEATH domain"/>
    <property type="match status" value="1"/>
</dbReference>
<accession>A0AAV7TEW5</accession>
<dbReference type="CDD" id="cd01671">
    <property type="entry name" value="CARD"/>
    <property type="match status" value="1"/>
</dbReference>
<dbReference type="InterPro" id="IPR001245">
    <property type="entry name" value="Ser-Thr/Tyr_kinase_cat_dom"/>
</dbReference>
<dbReference type="Pfam" id="PF00619">
    <property type="entry name" value="CARD"/>
    <property type="match status" value="1"/>
</dbReference>
<reference evidence="2" key="1">
    <citation type="journal article" date="2022" name="bioRxiv">
        <title>Sequencing and chromosome-scale assembly of the giantPleurodeles waltlgenome.</title>
        <authorList>
            <person name="Brown T."/>
            <person name="Elewa A."/>
            <person name="Iarovenko S."/>
            <person name="Subramanian E."/>
            <person name="Araus A.J."/>
            <person name="Petzold A."/>
            <person name="Susuki M."/>
            <person name="Suzuki K.-i.T."/>
            <person name="Hayashi T."/>
            <person name="Toyoda A."/>
            <person name="Oliveira C."/>
            <person name="Osipova E."/>
            <person name="Leigh N.D."/>
            <person name="Simon A."/>
            <person name="Yun M.H."/>
        </authorList>
    </citation>
    <scope>NUCLEOTIDE SEQUENCE</scope>
    <source>
        <strain evidence="2">20211129_DDA</strain>
        <tissue evidence="2">Liver</tissue>
    </source>
</reference>
<dbReference type="InterPro" id="IPR001315">
    <property type="entry name" value="CARD"/>
</dbReference>
<keyword evidence="3" id="KW-1185">Reference proteome</keyword>
<feature type="domain" description="CARD" evidence="1">
    <location>
        <begin position="181"/>
        <end position="267"/>
    </location>
</feature>
<dbReference type="GO" id="GO:0042981">
    <property type="term" value="P:regulation of apoptotic process"/>
    <property type="evidence" value="ECO:0007669"/>
    <property type="project" value="InterPro"/>
</dbReference>
<dbReference type="Gene3D" id="1.10.510.10">
    <property type="entry name" value="Transferase(Phosphotransferase) domain 1"/>
    <property type="match status" value="1"/>
</dbReference>
<proteinExistence type="predicted"/>
<dbReference type="AlphaFoldDB" id="A0AAV7TEW5"/>
<dbReference type="InterPro" id="IPR011029">
    <property type="entry name" value="DEATH-like_dom_sf"/>
</dbReference>
<evidence type="ECO:0000259" key="1">
    <source>
        <dbReference type="PROSITE" id="PS50209"/>
    </source>
</evidence>
<dbReference type="SUPFAM" id="SSF56112">
    <property type="entry name" value="Protein kinase-like (PK-like)"/>
    <property type="match status" value="1"/>
</dbReference>
<dbReference type="Pfam" id="PF07714">
    <property type="entry name" value="PK_Tyr_Ser-Thr"/>
    <property type="match status" value="1"/>
</dbReference>
<dbReference type="InterPro" id="IPR011009">
    <property type="entry name" value="Kinase-like_dom_sf"/>
</dbReference>